<evidence type="ECO:0000256" key="5">
    <source>
        <dbReference type="ARBA" id="ARBA00023136"/>
    </source>
</evidence>
<accession>A0A6P5XUE8</accession>
<evidence type="ECO:0000313" key="9">
    <source>
        <dbReference type="Proteomes" id="UP000515121"/>
    </source>
</evidence>
<feature type="transmembrane region" description="Helical" evidence="8">
    <location>
        <begin position="90"/>
        <end position="119"/>
    </location>
</feature>
<keyword evidence="5 8" id="KW-0472">Membrane</keyword>
<evidence type="ECO:0000256" key="2">
    <source>
        <dbReference type="ARBA" id="ARBA00022692"/>
    </source>
</evidence>
<feature type="transmembrane region" description="Helical" evidence="8">
    <location>
        <begin position="180"/>
        <end position="205"/>
    </location>
</feature>
<evidence type="ECO:0000256" key="6">
    <source>
        <dbReference type="ARBA" id="ARBA00029467"/>
    </source>
</evidence>
<dbReference type="Pfam" id="PF06749">
    <property type="entry name" value="DUF1218"/>
    <property type="match status" value="1"/>
</dbReference>
<dbReference type="GeneID" id="111286074"/>
<name>A0A6P5XUE8_DURZI</name>
<keyword evidence="3" id="KW-0732">Signal</keyword>
<protein>
    <submittedName>
        <fullName evidence="10">Uncharacterized protein LOC111286074</fullName>
    </submittedName>
</protein>
<feature type="transmembrane region" description="Helical" evidence="8">
    <location>
        <begin position="131"/>
        <end position="160"/>
    </location>
</feature>
<dbReference type="InterPro" id="IPR052222">
    <property type="entry name" value="DESIGUAL"/>
</dbReference>
<feature type="region of interest" description="Disordered" evidence="7">
    <location>
        <begin position="9"/>
        <end position="30"/>
    </location>
</feature>
<evidence type="ECO:0000256" key="7">
    <source>
        <dbReference type="SAM" id="MobiDB-lite"/>
    </source>
</evidence>
<comment type="subcellular location">
    <subcellularLocation>
        <location evidence="1">Endomembrane system</location>
        <topology evidence="1">Multi-pass membrane protein</topology>
    </subcellularLocation>
</comment>
<evidence type="ECO:0000256" key="1">
    <source>
        <dbReference type="ARBA" id="ARBA00004127"/>
    </source>
</evidence>
<proteinExistence type="inferred from homology"/>
<evidence type="ECO:0000256" key="4">
    <source>
        <dbReference type="ARBA" id="ARBA00022989"/>
    </source>
</evidence>
<comment type="similarity">
    <text evidence="6">Belongs to the DESIGUAL family.</text>
</comment>
<keyword evidence="9" id="KW-1185">Reference proteome</keyword>
<evidence type="ECO:0000313" key="10">
    <source>
        <dbReference type="RefSeq" id="XP_022731597.1"/>
    </source>
</evidence>
<dbReference type="RefSeq" id="XP_022731597.1">
    <property type="nucleotide sequence ID" value="XM_022875862.1"/>
</dbReference>
<reference evidence="10" key="1">
    <citation type="submission" date="2025-08" db="UniProtKB">
        <authorList>
            <consortium name="RefSeq"/>
        </authorList>
    </citation>
    <scope>IDENTIFICATION</scope>
    <source>
        <tissue evidence="10">Fruit stalk</tissue>
    </source>
</reference>
<feature type="transmembrane region" description="Helical" evidence="8">
    <location>
        <begin position="45"/>
        <end position="70"/>
    </location>
</feature>
<dbReference type="OrthoDB" id="1877293at2759"/>
<dbReference type="Proteomes" id="UP000515121">
    <property type="component" value="Unplaced"/>
</dbReference>
<keyword evidence="4 8" id="KW-1133">Transmembrane helix</keyword>
<dbReference type="GO" id="GO:0012505">
    <property type="term" value="C:endomembrane system"/>
    <property type="evidence" value="ECO:0007669"/>
    <property type="project" value="UniProtKB-SubCell"/>
</dbReference>
<gene>
    <name evidence="10" type="primary">LOC111286074</name>
</gene>
<dbReference type="InterPro" id="IPR009606">
    <property type="entry name" value="DEAL/Modifying_wall_lignin1/2"/>
</dbReference>
<dbReference type="PANTHER" id="PTHR31769">
    <property type="entry name" value="OS07G0462200 PROTEIN-RELATED"/>
    <property type="match status" value="1"/>
</dbReference>
<evidence type="ECO:0000256" key="8">
    <source>
        <dbReference type="SAM" id="Phobius"/>
    </source>
</evidence>
<keyword evidence="2 8" id="KW-0812">Transmembrane</keyword>
<organism evidence="9 10">
    <name type="scientific">Durio zibethinus</name>
    <name type="common">Durian</name>
    <dbReference type="NCBI Taxonomy" id="66656"/>
    <lineage>
        <taxon>Eukaryota</taxon>
        <taxon>Viridiplantae</taxon>
        <taxon>Streptophyta</taxon>
        <taxon>Embryophyta</taxon>
        <taxon>Tracheophyta</taxon>
        <taxon>Spermatophyta</taxon>
        <taxon>Magnoliopsida</taxon>
        <taxon>eudicotyledons</taxon>
        <taxon>Gunneridae</taxon>
        <taxon>Pentapetalae</taxon>
        <taxon>rosids</taxon>
        <taxon>malvids</taxon>
        <taxon>Malvales</taxon>
        <taxon>Malvaceae</taxon>
        <taxon>Helicteroideae</taxon>
        <taxon>Durio</taxon>
    </lineage>
</organism>
<evidence type="ECO:0000256" key="3">
    <source>
        <dbReference type="ARBA" id="ARBA00022729"/>
    </source>
</evidence>
<dbReference type="KEGG" id="dzi:111286074"/>
<dbReference type="AlphaFoldDB" id="A0A6P5XUE8"/>
<sequence>MTELLVEKLNHRKRKKPKGPTEEDNVQQALSTSNKKLPAMGKHQVTCVLLFSVIASLGLVSFTSCLVAEAKRPKKGDLKLDRNLCFIPASHAFGFGVAALICLSIAQIIGNIVVCAYYWSRRKAKKPILTAILLAFSCFGSCRISFGVVAILISAATIMSREQPYGEGWLDGECYRVRDGVYISSGVLSLATVLDLLGAAAMMIWMNQVDQGHKVCAQNA</sequence>